<dbReference type="PROSITE" id="PS50853">
    <property type="entry name" value="FN3"/>
    <property type="match status" value="2"/>
</dbReference>
<keyword evidence="1" id="KW-0677">Repeat</keyword>
<evidence type="ECO:0000313" key="5">
    <source>
        <dbReference type="Proteomes" id="UP000007875"/>
    </source>
</evidence>
<evidence type="ECO:0000259" key="3">
    <source>
        <dbReference type="PROSITE" id="PS50853"/>
    </source>
</evidence>
<dbReference type="AlphaFoldDB" id="H2ZN07"/>
<proteinExistence type="predicted"/>
<feature type="domain" description="Fibronectin type-III" evidence="3">
    <location>
        <begin position="129"/>
        <end position="225"/>
    </location>
</feature>
<keyword evidence="5" id="KW-1185">Reference proteome</keyword>
<dbReference type="Pfam" id="PF00041">
    <property type="entry name" value="fn3"/>
    <property type="match status" value="2"/>
</dbReference>
<evidence type="ECO:0000256" key="1">
    <source>
        <dbReference type="ARBA" id="ARBA00022737"/>
    </source>
</evidence>
<dbReference type="SUPFAM" id="SSF49265">
    <property type="entry name" value="Fibronectin type III"/>
    <property type="match status" value="2"/>
</dbReference>
<dbReference type="SMART" id="SM00060">
    <property type="entry name" value="FN3"/>
    <property type="match status" value="2"/>
</dbReference>
<accession>H2ZN07</accession>
<dbReference type="InterPro" id="IPR003961">
    <property type="entry name" value="FN3_dom"/>
</dbReference>
<feature type="domain" description="Fibronectin type-III" evidence="3">
    <location>
        <begin position="24"/>
        <end position="112"/>
    </location>
</feature>
<feature type="chain" id="PRO_5003578633" description="Fibronectin type-III domain-containing protein" evidence="2">
    <location>
        <begin position="20"/>
        <end position="258"/>
    </location>
</feature>
<dbReference type="PANTHER" id="PTHR46708">
    <property type="entry name" value="TENASCIN"/>
    <property type="match status" value="1"/>
</dbReference>
<evidence type="ECO:0000256" key="2">
    <source>
        <dbReference type="SAM" id="SignalP"/>
    </source>
</evidence>
<dbReference type="InParanoid" id="H2ZN07"/>
<dbReference type="GeneTree" id="ENSGT00390000016282"/>
<name>H2ZN07_CIOSA</name>
<evidence type="ECO:0000313" key="4">
    <source>
        <dbReference type="Ensembl" id="ENSCSAVP00000018973.1"/>
    </source>
</evidence>
<dbReference type="Proteomes" id="UP000007875">
    <property type="component" value="Unassembled WGS sequence"/>
</dbReference>
<organism evidence="4 5">
    <name type="scientific">Ciona savignyi</name>
    <name type="common">Pacific transparent sea squirt</name>
    <dbReference type="NCBI Taxonomy" id="51511"/>
    <lineage>
        <taxon>Eukaryota</taxon>
        <taxon>Metazoa</taxon>
        <taxon>Chordata</taxon>
        <taxon>Tunicata</taxon>
        <taxon>Ascidiacea</taxon>
        <taxon>Phlebobranchia</taxon>
        <taxon>Cionidae</taxon>
        <taxon>Ciona</taxon>
    </lineage>
</organism>
<reference evidence="5" key="1">
    <citation type="submission" date="2003-08" db="EMBL/GenBank/DDBJ databases">
        <authorList>
            <person name="Birren B."/>
            <person name="Nusbaum C."/>
            <person name="Abebe A."/>
            <person name="Abouelleil A."/>
            <person name="Adekoya E."/>
            <person name="Ait-zahra M."/>
            <person name="Allen N."/>
            <person name="Allen T."/>
            <person name="An P."/>
            <person name="Anderson M."/>
            <person name="Anderson S."/>
            <person name="Arachchi H."/>
            <person name="Armbruster J."/>
            <person name="Bachantsang P."/>
            <person name="Baldwin J."/>
            <person name="Barry A."/>
            <person name="Bayul T."/>
            <person name="Blitshsteyn B."/>
            <person name="Bloom T."/>
            <person name="Blye J."/>
            <person name="Boguslavskiy L."/>
            <person name="Borowsky M."/>
            <person name="Boukhgalter B."/>
            <person name="Brunache A."/>
            <person name="Butler J."/>
            <person name="Calixte N."/>
            <person name="Calvo S."/>
            <person name="Camarata J."/>
            <person name="Campo K."/>
            <person name="Chang J."/>
            <person name="Cheshatsang Y."/>
            <person name="Citroen M."/>
            <person name="Collymore A."/>
            <person name="Considine T."/>
            <person name="Cook A."/>
            <person name="Cooke P."/>
            <person name="Corum B."/>
            <person name="Cuomo C."/>
            <person name="David R."/>
            <person name="Dawoe T."/>
            <person name="Degray S."/>
            <person name="Dodge S."/>
            <person name="Dooley K."/>
            <person name="Dorje P."/>
            <person name="Dorjee K."/>
            <person name="Dorris L."/>
            <person name="Duffey N."/>
            <person name="Dupes A."/>
            <person name="Elkins T."/>
            <person name="Engels R."/>
            <person name="Erickson J."/>
            <person name="Farina A."/>
            <person name="Faro S."/>
            <person name="Ferreira P."/>
            <person name="Fischer H."/>
            <person name="Fitzgerald M."/>
            <person name="Foley K."/>
            <person name="Gage D."/>
            <person name="Galagan J."/>
            <person name="Gearin G."/>
            <person name="Gnerre S."/>
            <person name="Gnirke A."/>
            <person name="Goyette A."/>
            <person name="Graham J."/>
            <person name="Grandbois E."/>
            <person name="Gyaltsen K."/>
            <person name="Hafez N."/>
            <person name="Hagopian D."/>
            <person name="Hagos B."/>
            <person name="Hall J."/>
            <person name="Hatcher B."/>
            <person name="Heller A."/>
            <person name="Higgins H."/>
            <person name="Honan T."/>
            <person name="Horn A."/>
            <person name="Houde N."/>
            <person name="Hughes L."/>
            <person name="Hulme W."/>
            <person name="Husby E."/>
            <person name="Iliev I."/>
            <person name="Jaffe D."/>
            <person name="Jones C."/>
            <person name="Kamal M."/>
            <person name="Kamat A."/>
            <person name="Kamvysselis M."/>
            <person name="Karlsson E."/>
            <person name="Kells C."/>
            <person name="Kieu A."/>
            <person name="Kisner P."/>
            <person name="Kodira C."/>
            <person name="Kulbokas E."/>
            <person name="Labutti K."/>
            <person name="Lama D."/>
            <person name="Landers T."/>
            <person name="Leger J."/>
            <person name="Levine S."/>
            <person name="Lewis D."/>
            <person name="Lewis T."/>
            <person name="Lindblad-toh K."/>
            <person name="Liu X."/>
            <person name="Lokyitsang T."/>
            <person name="Lokyitsang Y."/>
            <person name="Lucien O."/>
            <person name="Lui A."/>
            <person name="Ma L.J."/>
            <person name="Mabbitt R."/>
            <person name="Macdonald J."/>
            <person name="Maclean C."/>
            <person name="Major J."/>
            <person name="Manning J."/>
            <person name="Marabella R."/>
            <person name="Maru K."/>
            <person name="Matthews C."/>
            <person name="Mauceli E."/>
            <person name="Mccarthy M."/>
            <person name="Mcdonough S."/>
            <person name="Mcghee T."/>
            <person name="Meldrim J."/>
            <person name="Meneus L."/>
            <person name="Mesirov J."/>
            <person name="Mihalev A."/>
            <person name="Mihova T."/>
            <person name="Mikkelsen T."/>
            <person name="Mlenga V."/>
            <person name="Moru K."/>
            <person name="Mozes J."/>
            <person name="Mulrain L."/>
            <person name="Munson G."/>
            <person name="Naylor J."/>
            <person name="Newes C."/>
            <person name="Nguyen C."/>
            <person name="Nguyen N."/>
            <person name="Nguyen T."/>
            <person name="Nicol R."/>
            <person name="Nielsen C."/>
            <person name="Nizzari M."/>
            <person name="Norbu C."/>
            <person name="Norbu N."/>
            <person name="O'donnell P."/>
            <person name="Okoawo O."/>
            <person name="O'leary S."/>
            <person name="Omotosho B."/>
            <person name="O'neill K."/>
            <person name="Osman S."/>
            <person name="Parker S."/>
            <person name="Perrin D."/>
            <person name="Phunkhang P."/>
            <person name="Piqani B."/>
            <person name="Purcell S."/>
            <person name="Rachupka T."/>
            <person name="Ramasamy U."/>
            <person name="Rameau R."/>
            <person name="Ray V."/>
            <person name="Raymond C."/>
            <person name="Retta R."/>
            <person name="Richardson S."/>
            <person name="Rise C."/>
            <person name="Rodriguez J."/>
            <person name="Rogers J."/>
            <person name="Rogov P."/>
            <person name="Rutman M."/>
            <person name="Schupbach R."/>
            <person name="Seaman C."/>
            <person name="Settipalli S."/>
            <person name="Sharpe T."/>
            <person name="Sheridan J."/>
            <person name="Sherpa N."/>
            <person name="Shi J."/>
            <person name="Smirnov S."/>
            <person name="Smith C."/>
            <person name="Sougnez C."/>
            <person name="Spencer B."/>
            <person name="Stalker J."/>
            <person name="Stange-thomann N."/>
            <person name="Stavropoulos S."/>
            <person name="Stetson K."/>
            <person name="Stone C."/>
            <person name="Stone S."/>
            <person name="Stubbs M."/>
            <person name="Talamas J."/>
            <person name="Tchuinga P."/>
            <person name="Tenzing P."/>
            <person name="Tesfaye S."/>
            <person name="Theodore J."/>
            <person name="Thoulutsang Y."/>
            <person name="Topham K."/>
            <person name="Towey S."/>
            <person name="Tsamla T."/>
            <person name="Tsomo N."/>
            <person name="Vallee D."/>
            <person name="Vassiliev H."/>
            <person name="Venkataraman V."/>
            <person name="Vinson J."/>
            <person name="Vo A."/>
            <person name="Wade C."/>
            <person name="Wang S."/>
            <person name="Wangchuk T."/>
            <person name="Wangdi T."/>
            <person name="Whittaker C."/>
            <person name="Wilkinson J."/>
            <person name="Wu Y."/>
            <person name="Wyman D."/>
            <person name="Yadav S."/>
            <person name="Yang S."/>
            <person name="Yang X."/>
            <person name="Yeager S."/>
            <person name="Yee E."/>
            <person name="Young G."/>
            <person name="Zainoun J."/>
            <person name="Zembeck L."/>
            <person name="Zimmer A."/>
            <person name="Zody M."/>
            <person name="Lander E."/>
        </authorList>
    </citation>
    <scope>NUCLEOTIDE SEQUENCE [LARGE SCALE GENOMIC DNA]</scope>
</reference>
<dbReference type="InterPro" id="IPR036116">
    <property type="entry name" value="FN3_sf"/>
</dbReference>
<dbReference type="PANTHER" id="PTHR46708:SF9">
    <property type="entry name" value="FIBRONECTIN"/>
    <property type="match status" value="1"/>
</dbReference>
<keyword evidence="2" id="KW-0732">Signal</keyword>
<dbReference type="InterPro" id="IPR013783">
    <property type="entry name" value="Ig-like_fold"/>
</dbReference>
<dbReference type="Ensembl" id="ENSCSAVT00000019180.1">
    <property type="protein sequence ID" value="ENSCSAVP00000018973.1"/>
    <property type="gene ID" value="ENSCSAVG00000011145.1"/>
</dbReference>
<feature type="signal peptide" evidence="2">
    <location>
        <begin position="1"/>
        <end position="19"/>
    </location>
</feature>
<dbReference type="Gene3D" id="2.60.40.10">
    <property type="entry name" value="Immunoglobulins"/>
    <property type="match status" value="2"/>
</dbReference>
<dbReference type="HOGENOM" id="CLU_1077514_0_0_1"/>
<sequence>MGVTTSLAVVLLMATLGLGQMLPTPIALRVPLRTNTVVRVEWRQPATVTYSSFNVKITPRAVIHDPETPSETSRTFSGLRPGIRYSVELIGVTEDGRRSAPLRFHVWSVPEMPSALNLVPINEINIAIQLAEFEGTYSVAVVGLQVDWESAPGNSALSGYDVQIRPNEGVMLFPQSSLSGEADDTSRIFTGLTPGEEYTVSIRTKTGPPYDAIYSQPITSSTRIPPKKPFSVEVKDVGTTHATLHTLGPLVGIYDPEL</sequence>
<protein>
    <recommendedName>
        <fullName evidence="3">Fibronectin type-III domain-containing protein</fullName>
    </recommendedName>
</protein>
<dbReference type="InterPro" id="IPR050991">
    <property type="entry name" value="ECM_Regulatory_Proteins"/>
</dbReference>
<reference evidence="4" key="3">
    <citation type="submission" date="2025-09" db="UniProtKB">
        <authorList>
            <consortium name="Ensembl"/>
        </authorList>
    </citation>
    <scope>IDENTIFICATION</scope>
</reference>
<reference evidence="4" key="2">
    <citation type="submission" date="2025-08" db="UniProtKB">
        <authorList>
            <consortium name="Ensembl"/>
        </authorList>
    </citation>
    <scope>IDENTIFICATION</scope>
</reference>